<dbReference type="EMBL" id="JBELPZ010000001">
    <property type="protein sequence ID" value="MFL9842989.1"/>
    <property type="molecule type" value="Genomic_DNA"/>
</dbReference>
<dbReference type="Proteomes" id="UP001629156">
    <property type="component" value="Unassembled WGS sequence"/>
</dbReference>
<gene>
    <name evidence="2" type="ORF">ABS766_01025</name>
</gene>
<name>A0ABW8YSF5_9FLAO</name>
<evidence type="ECO:0000313" key="2">
    <source>
        <dbReference type="EMBL" id="MFL9842989.1"/>
    </source>
</evidence>
<comment type="caution">
    <text evidence="2">The sequence shown here is derived from an EMBL/GenBank/DDBJ whole genome shotgun (WGS) entry which is preliminary data.</text>
</comment>
<protein>
    <submittedName>
        <fullName evidence="2">Lipocalin family protein</fullName>
    </submittedName>
</protein>
<keyword evidence="3" id="KW-1185">Reference proteome</keyword>
<keyword evidence="1" id="KW-0732">Signal</keyword>
<accession>A0ABW8YSF5</accession>
<reference evidence="2 3" key="1">
    <citation type="submission" date="2024-06" db="EMBL/GenBank/DDBJ databases">
        <authorList>
            <person name="Kaempfer P."/>
            <person name="Viver T."/>
        </authorList>
    </citation>
    <scope>NUCLEOTIDE SEQUENCE [LARGE SCALE GENOMIC DNA]</scope>
    <source>
        <strain evidence="2 3">ST-119</strain>
    </source>
</reference>
<dbReference type="RefSeq" id="WP_408083221.1">
    <property type="nucleotide sequence ID" value="NZ_JBELPZ010000001.1"/>
</dbReference>
<dbReference type="PROSITE" id="PS51257">
    <property type="entry name" value="PROKAR_LIPOPROTEIN"/>
    <property type="match status" value="1"/>
</dbReference>
<sequence>MKKFLLLAVFTALLASCGSLDTKSQVGLKGNWTITSVTYPGSDYIKVTTFDIADSQCFVGSSWSFISNNNKGSMSLAKAGCPSFSSPIVWTVTKEGAFTLKITEGEKGKNVTDGYYLQMRNQTENSFQLIDNVSVGGKNVEVVYNFQKV</sequence>
<evidence type="ECO:0000256" key="1">
    <source>
        <dbReference type="SAM" id="SignalP"/>
    </source>
</evidence>
<feature type="signal peptide" evidence="1">
    <location>
        <begin position="1"/>
        <end position="21"/>
    </location>
</feature>
<feature type="chain" id="PRO_5047228758" evidence="1">
    <location>
        <begin position="22"/>
        <end position="149"/>
    </location>
</feature>
<proteinExistence type="predicted"/>
<evidence type="ECO:0000313" key="3">
    <source>
        <dbReference type="Proteomes" id="UP001629156"/>
    </source>
</evidence>
<organism evidence="2 3">
    <name type="scientific">Flavobacterium rhizosphaerae</name>
    <dbReference type="NCBI Taxonomy" id="3163298"/>
    <lineage>
        <taxon>Bacteria</taxon>
        <taxon>Pseudomonadati</taxon>
        <taxon>Bacteroidota</taxon>
        <taxon>Flavobacteriia</taxon>
        <taxon>Flavobacteriales</taxon>
        <taxon>Flavobacteriaceae</taxon>
        <taxon>Flavobacterium</taxon>
    </lineage>
</organism>